<proteinExistence type="predicted"/>
<reference evidence="1 2" key="1">
    <citation type="journal article" date="2017" name="Sci. Rep.">
        <title>Characterization and diversity of phages infecting Aeromonas salmonicida subsp. salmonicida.</title>
        <authorList>
            <person name="Vincent A.T."/>
            <person name="Paquet V.E."/>
            <person name="Bernatchez A."/>
            <person name="Tremblay D.M."/>
            <person name="Moineau S."/>
            <person name="Charette S.J."/>
        </authorList>
    </citation>
    <scope>NUCLEOTIDE SEQUENCE [LARGE SCALE GENOMIC DNA]</scope>
</reference>
<dbReference type="Proteomes" id="UP000222894">
    <property type="component" value="Genome"/>
</dbReference>
<name>A0A219Y983_9CAUD</name>
<organism evidence="1 2">
    <name type="scientific">Aeromonas phage 44RR2.8t.2</name>
    <dbReference type="NCBI Taxonomy" id="1932900"/>
    <lineage>
        <taxon>Viruses</taxon>
        <taxon>Duplodnaviria</taxon>
        <taxon>Heunggongvirae</taxon>
        <taxon>Uroviricota</taxon>
        <taxon>Caudoviricetes</taxon>
        <taxon>Pantevenvirales</taxon>
        <taxon>Straboviridae</taxon>
        <taxon>Biquartavirus</taxon>
        <taxon>Biquartavirus 44RR2</taxon>
    </lineage>
</organism>
<sequence>MRNKCFSYAYADVEFDFSEIDYLGSSISVVTDAFMLCGTYPYKKFQFAMMPESGNGFVSQNIAFISADVGETDQYLAEAFTFKELRKIVEHTPARDYLEIRISSKKLLVNDLARILSNVVSELASIEAEMAQLPKRDYNKVVSNALRKITLTPEI</sequence>
<dbReference type="EMBL" id="KY290948">
    <property type="protein sequence ID" value="APU00524.1"/>
    <property type="molecule type" value="Genomic_DNA"/>
</dbReference>
<evidence type="ECO:0000313" key="1">
    <source>
        <dbReference type="EMBL" id="APU00524.1"/>
    </source>
</evidence>
<accession>A0A219Y983</accession>
<evidence type="ECO:0000313" key="2">
    <source>
        <dbReference type="Proteomes" id="UP000222894"/>
    </source>
</evidence>
<protein>
    <submittedName>
        <fullName evidence="1">Uncharacterized protein</fullName>
    </submittedName>
</protein>